<dbReference type="Gene3D" id="3.40.50.2300">
    <property type="match status" value="1"/>
</dbReference>
<dbReference type="GO" id="GO:0003677">
    <property type="term" value="F:DNA binding"/>
    <property type="evidence" value="ECO:0007669"/>
    <property type="project" value="UniProtKB-KW"/>
</dbReference>
<feature type="domain" description="Response regulatory" evidence="3">
    <location>
        <begin position="4"/>
        <end position="126"/>
    </location>
</feature>
<dbReference type="InterPro" id="IPR050595">
    <property type="entry name" value="Bact_response_regulator"/>
</dbReference>
<dbReference type="PANTHER" id="PTHR44591">
    <property type="entry name" value="STRESS RESPONSE REGULATOR PROTEIN 1"/>
    <property type="match status" value="1"/>
</dbReference>
<dbReference type="CDD" id="cd17569">
    <property type="entry name" value="REC_HupR-like"/>
    <property type="match status" value="1"/>
</dbReference>
<dbReference type="PROSITE" id="PS50110">
    <property type="entry name" value="RESPONSE_REGULATORY"/>
    <property type="match status" value="1"/>
</dbReference>
<dbReference type="SUPFAM" id="SSF52172">
    <property type="entry name" value="CheY-like"/>
    <property type="match status" value="1"/>
</dbReference>
<dbReference type="Pfam" id="PF00072">
    <property type="entry name" value="Response_reg"/>
    <property type="match status" value="1"/>
</dbReference>
<organism evidence="4 5">
    <name type="scientific">Roseateles saccharophilus</name>
    <name type="common">Pseudomonas saccharophila</name>
    <dbReference type="NCBI Taxonomy" id="304"/>
    <lineage>
        <taxon>Bacteria</taxon>
        <taxon>Pseudomonadati</taxon>
        <taxon>Pseudomonadota</taxon>
        <taxon>Betaproteobacteria</taxon>
        <taxon>Burkholderiales</taxon>
        <taxon>Sphaerotilaceae</taxon>
        <taxon>Roseateles</taxon>
    </lineage>
</organism>
<accession>A0ABU1YKD1</accession>
<keyword evidence="5" id="KW-1185">Reference proteome</keyword>
<keyword evidence="4" id="KW-0238">DNA-binding</keyword>
<feature type="modified residue" description="4-aspartylphosphate" evidence="2">
    <location>
        <position position="60"/>
    </location>
</feature>
<evidence type="ECO:0000256" key="1">
    <source>
        <dbReference type="ARBA" id="ARBA00022553"/>
    </source>
</evidence>
<dbReference type="EMBL" id="JAVDXU010000001">
    <property type="protein sequence ID" value="MDR7269319.1"/>
    <property type="molecule type" value="Genomic_DNA"/>
</dbReference>
<dbReference type="SMART" id="SM00448">
    <property type="entry name" value="REC"/>
    <property type="match status" value="1"/>
</dbReference>
<dbReference type="PANTHER" id="PTHR44591:SF19">
    <property type="entry name" value="TWO-COMPONENT RESPONSE REGULATOR-RELATED"/>
    <property type="match status" value="1"/>
</dbReference>
<reference evidence="4 5" key="1">
    <citation type="submission" date="2023-07" db="EMBL/GenBank/DDBJ databases">
        <title>Sorghum-associated microbial communities from plants grown in Nebraska, USA.</title>
        <authorList>
            <person name="Schachtman D."/>
        </authorList>
    </citation>
    <scope>NUCLEOTIDE SEQUENCE [LARGE SCALE GENOMIC DNA]</scope>
    <source>
        <strain evidence="4 5">BE314</strain>
    </source>
</reference>
<protein>
    <submittedName>
        <fullName evidence="4">DNA-binding NtrC family response regulator</fullName>
    </submittedName>
</protein>
<dbReference type="InterPro" id="IPR001789">
    <property type="entry name" value="Sig_transdc_resp-reg_receiver"/>
</dbReference>
<keyword evidence="1 2" id="KW-0597">Phosphoprotein</keyword>
<name>A0ABU1YKD1_ROSSA</name>
<gene>
    <name evidence="4" type="ORF">J2X20_001948</name>
</gene>
<evidence type="ECO:0000259" key="3">
    <source>
        <dbReference type="PROSITE" id="PS50110"/>
    </source>
</evidence>
<dbReference type="Proteomes" id="UP001180453">
    <property type="component" value="Unassembled WGS sequence"/>
</dbReference>
<dbReference type="RefSeq" id="WP_310263885.1">
    <property type="nucleotide sequence ID" value="NZ_JAVDXU010000001.1"/>
</dbReference>
<evidence type="ECO:0000256" key="2">
    <source>
        <dbReference type="PROSITE-ProRule" id="PRU00169"/>
    </source>
</evidence>
<evidence type="ECO:0000313" key="4">
    <source>
        <dbReference type="EMBL" id="MDR7269319.1"/>
    </source>
</evidence>
<comment type="caution">
    <text evidence="4">The sequence shown here is derived from an EMBL/GenBank/DDBJ whole genome shotgun (WGS) entry which is preliminary data.</text>
</comment>
<sequence>MSERILLVDDEPHILSALQRLLRNGLKDTGGARYEVESFTDAAVALARARECAFALAISDQRMPGMTGVEFLSQLRQVQPDCGRIILSGYADLNALVAAINEAEIARFISKPWADFDLLSAVRQVLRIRELTLENQRLADQVRQQMGVLSAQEAELRRLERLEPGITHVKWGSDGSFILEDPDEEVKW</sequence>
<proteinExistence type="predicted"/>
<evidence type="ECO:0000313" key="5">
    <source>
        <dbReference type="Proteomes" id="UP001180453"/>
    </source>
</evidence>
<dbReference type="InterPro" id="IPR011006">
    <property type="entry name" value="CheY-like_superfamily"/>
</dbReference>